<dbReference type="EMBL" id="PEOG01000013">
    <property type="protein sequence ID" value="PIM54090.1"/>
    <property type="molecule type" value="Genomic_DNA"/>
</dbReference>
<dbReference type="Proteomes" id="UP000231501">
    <property type="component" value="Unassembled WGS sequence"/>
</dbReference>
<evidence type="ECO:0000313" key="1">
    <source>
        <dbReference type="EMBL" id="PIM54090.1"/>
    </source>
</evidence>
<reference evidence="1 2" key="1">
    <citation type="submission" date="2017-11" db="EMBL/GenBank/DDBJ databases">
        <title>Draft genome sequence of Mitsuaria sp. HWN-4.</title>
        <authorList>
            <person name="Gundlapally S.R."/>
        </authorList>
    </citation>
    <scope>NUCLEOTIDE SEQUENCE [LARGE SCALE GENOMIC DNA]</scope>
    <source>
        <strain evidence="1 2">HWN-4</strain>
    </source>
</reference>
<evidence type="ECO:0000313" key="2">
    <source>
        <dbReference type="Proteomes" id="UP000231501"/>
    </source>
</evidence>
<keyword evidence="2" id="KW-1185">Reference proteome</keyword>
<gene>
    <name evidence="1" type="ORF">CS062_06370</name>
</gene>
<name>A0A2G9CCC2_9BURK</name>
<comment type="caution">
    <text evidence="1">The sequence shown here is derived from an EMBL/GenBank/DDBJ whole genome shotgun (WGS) entry which is preliminary data.</text>
</comment>
<dbReference type="AlphaFoldDB" id="A0A2G9CCC2"/>
<protein>
    <submittedName>
        <fullName evidence="1">Uncharacterized protein</fullName>
    </submittedName>
</protein>
<sequence length="128" mass="13810">MTDATMAYSAAELVQLANILNDMAAAMPVEAPGPDGLEATRWCQSLGGAAQNLLLMAQRDYLADTTEPLADIIATTKEATEALAKIKAIDKIVELVGDVMLLATVIWLRKWNLVLPTVKELRSDIRSA</sequence>
<accession>A0A2G9CCC2</accession>
<organism evidence="1 2">
    <name type="scientific">Roseateles chitinivorans</name>
    <dbReference type="NCBI Taxonomy" id="2917965"/>
    <lineage>
        <taxon>Bacteria</taxon>
        <taxon>Pseudomonadati</taxon>
        <taxon>Pseudomonadota</taxon>
        <taxon>Betaproteobacteria</taxon>
        <taxon>Burkholderiales</taxon>
        <taxon>Sphaerotilaceae</taxon>
        <taxon>Roseateles</taxon>
    </lineage>
</organism>
<proteinExistence type="predicted"/>